<sequence>MTASWAKAPDFADQPARRAAVQAQTALDKQHYLDDGMTPLQCQGCHTRVLVRKYSTHQTSVQWTEPPEAHCPVFAGLAEKGAGPGRPEGCAQLEKTIKWAVDEGVLEVPE</sequence>
<organism evidence="1 2">
    <name type="scientific">Nocardia higoensis</name>
    <dbReference type="NCBI Taxonomy" id="228599"/>
    <lineage>
        <taxon>Bacteria</taxon>
        <taxon>Bacillati</taxon>
        <taxon>Actinomycetota</taxon>
        <taxon>Actinomycetes</taxon>
        <taxon>Mycobacteriales</taxon>
        <taxon>Nocardiaceae</taxon>
        <taxon>Nocardia</taxon>
    </lineage>
</organism>
<dbReference type="EMBL" id="JADLQN010000002">
    <property type="protein sequence ID" value="MBF6355830.1"/>
    <property type="molecule type" value="Genomic_DNA"/>
</dbReference>
<evidence type="ECO:0000313" key="1">
    <source>
        <dbReference type="EMBL" id="MBF6355830.1"/>
    </source>
</evidence>
<evidence type="ECO:0000313" key="2">
    <source>
        <dbReference type="Proteomes" id="UP000707731"/>
    </source>
</evidence>
<protein>
    <submittedName>
        <fullName evidence="1">Uncharacterized protein</fullName>
    </submittedName>
</protein>
<comment type="caution">
    <text evidence="1">The sequence shown here is derived from an EMBL/GenBank/DDBJ whole genome shotgun (WGS) entry which is preliminary data.</text>
</comment>
<name>A0ABS0DBI8_9NOCA</name>
<dbReference type="Proteomes" id="UP000707731">
    <property type="component" value="Unassembled WGS sequence"/>
</dbReference>
<dbReference type="RefSeq" id="WP_195002717.1">
    <property type="nucleotide sequence ID" value="NZ_JADLQN010000002.1"/>
</dbReference>
<gene>
    <name evidence="1" type="ORF">IU449_14945</name>
</gene>
<reference evidence="1 2" key="1">
    <citation type="submission" date="2020-10" db="EMBL/GenBank/DDBJ databases">
        <title>Identification of Nocardia species via Next-generation sequencing and recognition of intraspecies genetic diversity.</title>
        <authorList>
            <person name="Li P."/>
            <person name="Li P."/>
            <person name="Lu B."/>
        </authorList>
    </citation>
    <scope>NUCLEOTIDE SEQUENCE [LARGE SCALE GENOMIC DNA]</scope>
    <source>
        <strain evidence="1 2">BJ06-0143</strain>
    </source>
</reference>
<accession>A0ABS0DBI8</accession>
<proteinExistence type="predicted"/>
<keyword evidence="2" id="KW-1185">Reference proteome</keyword>